<keyword evidence="1" id="KW-0812">Transmembrane</keyword>
<reference evidence="4" key="1">
    <citation type="journal article" date="2014" name="Nucleic Acids Res.">
        <title>The evolutionary dynamics of variant antigen genes in Babesia reveal a history of genomic innovation underlying host-parasite interaction.</title>
        <authorList>
            <person name="Jackson A.P."/>
            <person name="Otto T.D."/>
            <person name="Darby A."/>
            <person name="Ramaprasad A."/>
            <person name="Xia D."/>
            <person name="Echaide I.E."/>
            <person name="Farber M."/>
            <person name="Gahlot S."/>
            <person name="Gamble J."/>
            <person name="Gupta D."/>
            <person name="Gupta Y."/>
            <person name="Jackson L."/>
            <person name="Malandrin L."/>
            <person name="Malas T.B."/>
            <person name="Moussa E."/>
            <person name="Nair M."/>
            <person name="Reid A.J."/>
            <person name="Sanders M."/>
            <person name="Sharma J."/>
            <person name="Tracey A."/>
            <person name="Quail M.A."/>
            <person name="Weir W."/>
            <person name="Wastling J.M."/>
            <person name="Hall N."/>
            <person name="Willadsen P."/>
            <person name="Lingelbach K."/>
            <person name="Shiels B."/>
            <person name="Tait A."/>
            <person name="Berriman M."/>
            <person name="Allred D.R."/>
            <person name="Pain A."/>
        </authorList>
    </citation>
    <scope>NUCLEOTIDE SEQUENCE [LARGE SCALE GENOMIC DNA]</scope>
    <source>
        <strain evidence="4">Bond</strain>
    </source>
</reference>
<dbReference type="EMBL" id="LK391709">
    <property type="protein sequence ID" value="CDR97188.1"/>
    <property type="molecule type" value="Genomic_DNA"/>
</dbReference>
<organism evidence="3 4">
    <name type="scientific">Babesia bigemina</name>
    <dbReference type="NCBI Taxonomy" id="5866"/>
    <lineage>
        <taxon>Eukaryota</taxon>
        <taxon>Sar</taxon>
        <taxon>Alveolata</taxon>
        <taxon>Apicomplexa</taxon>
        <taxon>Aconoidasida</taxon>
        <taxon>Piroplasmida</taxon>
        <taxon>Babesiidae</taxon>
        <taxon>Babesia</taxon>
    </lineage>
</organism>
<feature type="domain" description="4Fe-4S ferredoxin-type" evidence="2">
    <location>
        <begin position="21"/>
        <end position="52"/>
    </location>
</feature>
<evidence type="ECO:0000313" key="3">
    <source>
        <dbReference type="EMBL" id="CDR97188.1"/>
    </source>
</evidence>
<dbReference type="OrthoDB" id="410592at2759"/>
<evidence type="ECO:0000259" key="2">
    <source>
        <dbReference type="PROSITE" id="PS51379"/>
    </source>
</evidence>
<dbReference type="VEuPathDB" id="PiroplasmaDB:BBBOND_0310910"/>
<accession>A0A061D9G5</accession>
<keyword evidence="1" id="KW-0472">Membrane</keyword>
<keyword evidence="1" id="KW-1133">Transmembrane helix</keyword>
<evidence type="ECO:0000256" key="1">
    <source>
        <dbReference type="SAM" id="Phobius"/>
    </source>
</evidence>
<dbReference type="InterPro" id="IPR017896">
    <property type="entry name" value="4Fe4S_Fe-S-bd"/>
</dbReference>
<sequence>MAEGKGTNKCGCDSKLENGHKEGPCDERNCVDCYVCCMADCPGCKALQCEEQNGCKCNLCDCGCQKDPEVKKGTKACHEINTDKCKNCLTKCKNVKKGGRCKCYLCNCGCNGVNCQCCKTCNPNSKCSGTCDRDDQHSEKCAHQERGACGGTVNMGKYHCAEHRDRSQCDFSRCNPIYFGIGKCRFKCTNCGKLCSQDQCRIRMRIIIVVAIILAFLLILWALFPKKVRGMMIRIRAALSSSPRHTGRSLSNLVGDRIPD</sequence>
<name>A0A061D9G5_BABBI</name>
<dbReference type="AlphaFoldDB" id="A0A061D9G5"/>
<keyword evidence="4" id="KW-1185">Reference proteome</keyword>
<dbReference type="Proteomes" id="UP000033188">
    <property type="component" value="Chromosome 3"/>
</dbReference>
<dbReference type="KEGG" id="bbig:BBBOND_0310910"/>
<dbReference type="PROSITE" id="PS51379">
    <property type="entry name" value="4FE4S_FER_2"/>
    <property type="match status" value="1"/>
</dbReference>
<evidence type="ECO:0000313" key="4">
    <source>
        <dbReference type="Proteomes" id="UP000033188"/>
    </source>
</evidence>
<gene>
    <name evidence="3" type="ORF">BBBOND_0310910</name>
</gene>
<dbReference type="GeneID" id="24565729"/>
<dbReference type="RefSeq" id="XP_012769374.1">
    <property type="nucleotide sequence ID" value="XM_012913920.1"/>
</dbReference>
<protein>
    <recommendedName>
        <fullName evidence="2">4Fe-4S ferredoxin-type domain-containing protein</fullName>
    </recommendedName>
</protein>
<feature type="transmembrane region" description="Helical" evidence="1">
    <location>
        <begin position="204"/>
        <end position="224"/>
    </location>
</feature>
<proteinExistence type="predicted"/>